<evidence type="ECO:0000256" key="3">
    <source>
        <dbReference type="ARBA" id="ARBA00013214"/>
    </source>
</evidence>
<evidence type="ECO:0000256" key="2">
    <source>
        <dbReference type="ARBA" id="ARBA00008375"/>
    </source>
</evidence>
<reference evidence="12 13" key="1">
    <citation type="submission" date="2011-10" db="EMBL/GenBank/DDBJ databases">
        <authorList>
            <person name="Genoscope - CEA"/>
        </authorList>
    </citation>
    <scope>NUCLEOTIDE SEQUENCE [LARGE SCALE GENOMIC DNA]</scope>
    <source>
        <strain evidence="12 13">RCC 1105</strain>
    </source>
</reference>
<dbReference type="EC" id="2.3.1.54" evidence="3"/>
<dbReference type="EMBL" id="FO082277">
    <property type="protein sequence ID" value="CCO15064.1"/>
    <property type="molecule type" value="Genomic_DNA"/>
</dbReference>
<evidence type="ECO:0000256" key="6">
    <source>
        <dbReference type="ARBA" id="ARBA00022818"/>
    </source>
</evidence>
<evidence type="ECO:0000256" key="9">
    <source>
        <dbReference type="PROSITE-ProRule" id="PRU00493"/>
    </source>
</evidence>
<proteinExistence type="inferred from homology"/>
<dbReference type="InterPro" id="IPR004184">
    <property type="entry name" value="PFL_dom"/>
</dbReference>
<keyword evidence="4" id="KW-0963">Cytoplasm</keyword>
<comment type="similarity">
    <text evidence="2">Belongs to the glycyl radical enzyme (GRE) family. PFL subfamily.</text>
</comment>
<dbReference type="AlphaFoldDB" id="K8EB92"/>
<dbReference type="Pfam" id="PF01228">
    <property type="entry name" value="Gly_radical"/>
    <property type="match status" value="1"/>
</dbReference>
<organism evidence="12 13">
    <name type="scientific">Bathycoccus prasinos</name>
    <dbReference type="NCBI Taxonomy" id="41875"/>
    <lineage>
        <taxon>Eukaryota</taxon>
        <taxon>Viridiplantae</taxon>
        <taxon>Chlorophyta</taxon>
        <taxon>Mamiellophyceae</taxon>
        <taxon>Mamiellales</taxon>
        <taxon>Bathycoccaceae</taxon>
        <taxon>Bathycoccus</taxon>
    </lineage>
</organism>
<feature type="modified residue" description="Glycine radical" evidence="9">
    <location>
        <position position="750"/>
    </location>
</feature>
<dbReference type="PANTHER" id="PTHR30191:SF0">
    <property type="entry name" value="FORMATE ACETYLTRANSFERASE 1"/>
    <property type="match status" value="1"/>
</dbReference>
<keyword evidence="13" id="KW-1185">Reference proteome</keyword>
<evidence type="ECO:0000256" key="7">
    <source>
        <dbReference type="ARBA" id="ARBA00023315"/>
    </source>
</evidence>
<evidence type="ECO:0000256" key="4">
    <source>
        <dbReference type="ARBA" id="ARBA00022490"/>
    </source>
</evidence>
<dbReference type="PANTHER" id="PTHR30191">
    <property type="entry name" value="FORMATE ACETYLTRANSFERASE"/>
    <property type="match status" value="1"/>
</dbReference>
<dbReference type="PROSITE" id="PS51554">
    <property type="entry name" value="PFL"/>
    <property type="match status" value="1"/>
</dbReference>
<dbReference type="Gene3D" id="3.20.70.20">
    <property type="match status" value="1"/>
</dbReference>
<dbReference type="SUPFAM" id="SSF51998">
    <property type="entry name" value="PFL-like glycyl radical enzymes"/>
    <property type="match status" value="1"/>
</dbReference>
<evidence type="ECO:0000259" key="11">
    <source>
        <dbReference type="PROSITE" id="PS51554"/>
    </source>
</evidence>
<comment type="catalytic activity">
    <reaction evidence="8">
        <text>formate + acetyl-CoA = pyruvate + CoA</text>
        <dbReference type="Rhea" id="RHEA:11844"/>
        <dbReference type="ChEBI" id="CHEBI:15361"/>
        <dbReference type="ChEBI" id="CHEBI:15740"/>
        <dbReference type="ChEBI" id="CHEBI:57287"/>
        <dbReference type="ChEBI" id="CHEBI:57288"/>
        <dbReference type="EC" id="2.3.1.54"/>
    </reaction>
</comment>
<dbReference type="InterPro" id="IPR019777">
    <property type="entry name" value="Form_AcTrfase_GR_CS"/>
</dbReference>
<dbReference type="PIRSF" id="PIRSF000379">
    <property type="entry name" value="For_Ac_trans_1"/>
    <property type="match status" value="1"/>
</dbReference>
<keyword evidence="6 9" id="KW-0556">Organic radical</keyword>
<dbReference type="GO" id="GO:0008861">
    <property type="term" value="F:formate C-acetyltransferase activity"/>
    <property type="evidence" value="ECO:0007669"/>
    <property type="project" value="UniProtKB-EC"/>
</dbReference>
<evidence type="ECO:0000256" key="8">
    <source>
        <dbReference type="ARBA" id="ARBA00049029"/>
    </source>
</evidence>
<evidence type="ECO:0000313" key="12">
    <source>
        <dbReference type="EMBL" id="CCO15064.1"/>
    </source>
</evidence>
<dbReference type="GO" id="GO:0005829">
    <property type="term" value="C:cytosol"/>
    <property type="evidence" value="ECO:0007669"/>
    <property type="project" value="TreeGrafter"/>
</dbReference>
<feature type="domain" description="Glycine radical" evidence="10">
    <location>
        <begin position="652"/>
        <end position="775"/>
    </location>
</feature>
<dbReference type="PROSITE" id="PS51149">
    <property type="entry name" value="GLY_RADICAL_2"/>
    <property type="match status" value="1"/>
</dbReference>
<evidence type="ECO:0000259" key="10">
    <source>
        <dbReference type="PROSITE" id="PS51149"/>
    </source>
</evidence>
<dbReference type="InterPro" id="IPR050244">
    <property type="entry name" value="Auton_GlycylRad_Cofactor"/>
</dbReference>
<dbReference type="eggNOG" id="ENOG502QSG9">
    <property type="taxonomic scope" value="Eukaryota"/>
</dbReference>
<name>K8EB92_9CHLO</name>
<feature type="domain" description="PFL" evidence="11">
    <location>
        <begin position="1"/>
        <end position="645"/>
    </location>
</feature>
<dbReference type="InterPro" id="IPR001150">
    <property type="entry name" value="Gly_radical"/>
</dbReference>
<comment type="subcellular location">
    <subcellularLocation>
        <location evidence="1">Cytoplasm</location>
    </subcellularLocation>
</comment>
<dbReference type="Pfam" id="PF02901">
    <property type="entry name" value="PFL-like"/>
    <property type="match status" value="1"/>
</dbReference>
<dbReference type="KEGG" id="bpg:Bathy02g04090"/>
<accession>K8EB92</accession>
<keyword evidence="5" id="KW-0808">Transferase</keyword>
<dbReference type="Proteomes" id="UP000198341">
    <property type="component" value="Chromosome 2"/>
</dbReference>
<dbReference type="PROSITE" id="PS00850">
    <property type="entry name" value="GLY_RADICAL_1"/>
    <property type="match status" value="1"/>
</dbReference>
<evidence type="ECO:0000256" key="5">
    <source>
        <dbReference type="ARBA" id="ARBA00022679"/>
    </source>
</evidence>
<sequence length="775" mass="86029">MGFDDPTKKLPREIPTSPDAVPVGDGVANWIAKNYDPFDGTFVPSSATEKTRTLLEEVERKQNKEIASGGVLCCDSKTPSTILAHGVGYIADDCLLDSVIVGLQTTKMLERTMKMKGGIRIVEKALTEQGVRMDPFTKKVFEQNVRTHNECVFDLYTPEMRLVRSSHALTGLPDSYGRGRLIGDYRRVALYGVDRLIEEKQRDAARLDISNANEANMEKKDKISMQIRALHLLDGLAKLYGKNISKPATTAKEAAQAIYFAYLAVVKSNDGAAISFGRVDAFLDIYFERDLRTGVLASEDEAQEIIDNLVLKLRLVRHLRPKAYDEIFAGDPIWATNAIAGVLVDASGSKKHMVTKTSYRFLQTLVNLGAAPEPNMTVLFDECLPEPFKKFATDISIASSSVQYINDKLLRENWSCDTTVSCCVSGMRLGKDAQFFGARCNLPKILLYALNDGKDEISGKQIAPVELAQLFDSLAEKAQTDENFIHLDYEDVKKRFETYMDWIAELYVSTMNVIHFSHEKYAYESLLYALMDSEPEYNMAFGIAGLSVLVDSLSAIKYAKVRPIFSDEKEMKGIITSFDIKGDFPKYGNDSDDADELAKWVVQTFIEKLRKTPAFKNAKHTLSILTITSNVMYGSNTGATPDGRRLGEAFAPGANPMHGRDNTGALNSLNSVAKVPYGACLDGISNTFSITKGSLGKDDASRTKNLGSLLAGYFEKGAMHLNVNVLSRETLKDAQIHPEKYPNLTIRVSGYAVKFIKLSKAHQDEVISRTFHEFM</sequence>
<evidence type="ECO:0000313" key="13">
    <source>
        <dbReference type="Proteomes" id="UP000198341"/>
    </source>
</evidence>
<evidence type="ECO:0000256" key="1">
    <source>
        <dbReference type="ARBA" id="ARBA00004496"/>
    </source>
</evidence>
<dbReference type="RefSeq" id="XP_007514824.1">
    <property type="nucleotide sequence ID" value="XM_007514762.1"/>
</dbReference>
<dbReference type="OrthoDB" id="10256780at2759"/>
<dbReference type="STRING" id="41875.K8EB92"/>
<gene>
    <name evidence="12" type="ORF">Bathy02g04090</name>
</gene>
<keyword evidence="7" id="KW-0012">Acyltransferase</keyword>
<dbReference type="GeneID" id="19017522"/>
<protein>
    <recommendedName>
        <fullName evidence="3">formate C-acetyltransferase</fullName>
        <ecNumber evidence="3">2.3.1.54</ecNumber>
    </recommendedName>
</protein>